<reference evidence="2 3" key="1">
    <citation type="submission" date="2024-03" db="EMBL/GenBank/DDBJ databases">
        <authorList>
            <person name="Gkanogiannis A."/>
            <person name="Becerra Lopez-Lavalle L."/>
        </authorList>
    </citation>
    <scope>NUCLEOTIDE SEQUENCE [LARGE SCALE GENOMIC DNA]</scope>
</reference>
<sequence length="52" mass="5751">AINRAGVTFKTPLRGNKAEEDDHGDEPKSLTIQKADRSSLILKHQIKTSSTF</sequence>
<evidence type="ECO:0000313" key="2">
    <source>
        <dbReference type="EMBL" id="CAK9319580.1"/>
    </source>
</evidence>
<organism evidence="2 3">
    <name type="scientific">Citrullus colocynthis</name>
    <name type="common">colocynth</name>
    <dbReference type="NCBI Taxonomy" id="252529"/>
    <lineage>
        <taxon>Eukaryota</taxon>
        <taxon>Viridiplantae</taxon>
        <taxon>Streptophyta</taxon>
        <taxon>Embryophyta</taxon>
        <taxon>Tracheophyta</taxon>
        <taxon>Spermatophyta</taxon>
        <taxon>Magnoliopsida</taxon>
        <taxon>eudicotyledons</taxon>
        <taxon>Gunneridae</taxon>
        <taxon>Pentapetalae</taxon>
        <taxon>rosids</taxon>
        <taxon>fabids</taxon>
        <taxon>Cucurbitales</taxon>
        <taxon>Cucurbitaceae</taxon>
        <taxon>Benincaseae</taxon>
        <taxon>Citrullus</taxon>
    </lineage>
</organism>
<accession>A0ABP0YL37</accession>
<proteinExistence type="predicted"/>
<name>A0ABP0YL37_9ROSI</name>
<gene>
    <name evidence="2" type="ORF">CITCOLO1_LOCUS11588</name>
</gene>
<protein>
    <submittedName>
        <fullName evidence="2">Uncharacterized protein</fullName>
    </submittedName>
</protein>
<feature type="region of interest" description="Disordered" evidence="1">
    <location>
        <begin position="1"/>
        <end position="36"/>
    </location>
</feature>
<evidence type="ECO:0000313" key="3">
    <source>
        <dbReference type="Proteomes" id="UP001642487"/>
    </source>
</evidence>
<dbReference type="Proteomes" id="UP001642487">
    <property type="component" value="Chromosome 4"/>
</dbReference>
<dbReference type="EMBL" id="OZ021738">
    <property type="protein sequence ID" value="CAK9319580.1"/>
    <property type="molecule type" value="Genomic_DNA"/>
</dbReference>
<evidence type="ECO:0000256" key="1">
    <source>
        <dbReference type="SAM" id="MobiDB-lite"/>
    </source>
</evidence>
<feature type="non-terminal residue" evidence="2">
    <location>
        <position position="1"/>
    </location>
</feature>
<keyword evidence="3" id="KW-1185">Reference proteome</keyword>
<feature type="compositionally biased region" description="Basic and acidic residues" evidence="1">
    <location>
        <begin position="16"/>
        <end position="28"/>
    </location>
</feature>